<feature type="domain" description="Serine aminopeptidase S33" evidence="2">
    <location>
        <begin position="64"/>
        <end position="175"/>
    </location>
</feature>
<comment type="caution">
    <text evidence="3">The sequence shown here is derived from an EMBL/GenBank/DDBJ whole genome shotgun (WGS) entry which is preliminary data.</text>
</comment>
<organism evidence="3 4">
    <name type="scientific">Flavobacterium aurantiibacter</name>
    <dbReference type="NCBI Taxonomy" id="2023067"/>
    <lineage>
        <taxon>Bacteria</taxon>
        <taxon>Pseudomonadati</taxon>
        <taxon>Bacteroidota</taxon>
        <taxon>Flavobacteriia</taxon>
        <taxon>Flavobacteriales</taxon>
        <taxon>Flavobacteriaceae</taxon>
        <taxon>Flavobacterium</taxon>
    </lineage>
</organism>
<dbReference type="OrthoDB" id="9809549at2"/>
<dbReference type="InterPro" id="IPR022742">
    <property type="entry name" value="Hydrolase_4"/>
</dbReference>
<protein>
    <recommendedName>
        <fullName evidence="2">Serine aminopeptidase S33 domain-containing protein</fullName>
    </recommendedName>
</protein>
<proteinExistence type="predicted"/>
<name>A0A255ZVV0_9FLAO</name>
<feature type="chain" id="PRO_5012603827" description="Serine aminopeptidase S33 domain-containing protein" evidence="1">
    <location>
        <begin position="19"/>
        <end position="309"/>
    </location>
</feature>
<evidence type="ECO:0000256" key="1">
    <source>
        <dbReference type="SAM" id="SignalP"/>
    </source>
</evidence>
<dbReference type="EMBL" id="NOXX01000179">
    <property type="protein sequence ID" value="OYQ45566.1"/>
    <property type="molecule type" value="Genomic_DNA"/>
</dbReference>
<feature type="signal peptide" evidence="1">
    <location>
        <begin position="1"/>
        <end position="18"/>
    </location>
</feature>
<keyword evidence="1" id="KW-0732">Signal</keyword>
<dbReference type="InterPro" id="IPR053145">
    <property type="entry name" value="AB_hydrolase_Est10"/>
</dbReference>
<evidence type="ECO:0000313" key="4">
    <source>
        <dbReference type="Proteomes" id="UP000216035"/>
    </source>
</evidence>
<gene>
    <name evidence="3" type="ORF">CHX27_05755</name>
</gene>
<dbReference type="InterPro" id="IPR029058">
    <property type="entry name" value="AB_hydrolase_fold"/>
</dbReference>
<dbReference type="PANTHER" id="PTHR43265:SF1">
    <property type="entry name" value="ESTERASE ESTD"/>
    <property type="match status" value="1"/>
</dbReference>
<dbReference type="Proteomes" id="UP000216035">
    <property type="component" value="Unassembled WGS sequence"/>
</dbReference>
<evidence type="ECO:0000259" key="2">
    <source>
        <dbReference type="Pfam" id="PF12146"/>
    </source>
</evidence>
<dbReference type="Pfam" id="PF12146">
    <property type="entry name" value="Hydrolase_4"/>
    <property type="match status" value="1"/>
</dbReference>
<dbReference type="PANTHER" id="PTHR43265">
    <property type="entry name" value="ESTERASE ESTD"/>
    <property type="match status" value="1"/>
</dbReference>
<evidence type="ECO:0000313" key="3">
    <source>
        <dbReference type="EMBL" id="OYQ45566.1"/>
    </source>
</evidence>
<dbReference type="RefSeq" id="WP_094485809.1">
    <property type="nucleotide sequence ID" value="NZ_NOXX01000179.1"/>
</dbReference>
<accession>A0A255ZVV0</accession>
<dbReference type="GO" id="GO:0052689">
    <property type="term" value="F:carboxylic ester hydrolase activity"/>
    <property type="evidence" value="ECO:0007669"/>
    <property type="project" value="TreeGrafter"/>
</dbReference>
<reference evidence="3 4" key="1">
    <citation type="submission" date="2017-07" db="EMBL/GenBank/DDBJ databases">
        <title>Flavobacterium cyanobacteriorum sp. nov., isolated from cyanobacterial aggregates in a eutrophic lake.</title>
        <authorList>
            <person name="Cai H."/>
        </authorList>
    </citation>
    <scope>NUCLEOTIDE SEQUENCE [LARGE SCALE GENOMIC DNA]</scope>
    <source>
        <strain evidence="3 4">TH167</strain>
    </source>
</reference>
<dbReference type="Gene3D" id="3.40.50.1820">
    <property type="entry name" value="alpha/beta hydrolase"/>
    <property type="match status" value="1"/>
</dbReference>
<dbReference type="SUPFAM" id="SSF53474">
    <property type="entry name" value="alpha/beta-Hydrolases"/>
    <property type="match status" value="1"/>
</dbReference>
<dbReference type="AlphaFoldDB" id="A0A255ZVV0"/>
<sequence>MSKFLKTALLLCSSLSLAQSVSQTEIKINDLITGTLFSNNANYNSVLIVSVGSGPTDRFGNQYGAESNSIKFFAEELAKKGIAVFSYDKRFFVLAKNPDFDEAALNFEDMITDAKAVALYFQQQQQIKKIYLLGHSEGALVMSVTAQDPKLTKLRGYVSLAGPAQAAGVLLVEQIAKQAPFLREDVQKAVDKLNKGETFKLENQMLASIFRESVQPYLISWLKYNPSAEIAKVTAPILIVQGTADLQVPTSDANLLATAAKVDKPVLIEKMNHVLKIVNSQEENVASYNDQTKAISPELISAVFTFCNK</sequence>
<keyword evidence="4" id="KW-1185">Reference proteome</keyword>